<dbReference type="InterPro" id="IPR025062">
    <property type="entry name" value="DUF4003"/>
</dbReference>
<keyword evidence="2" id="KW-1185">Reference proteome</keyword>
<dbReference type="Pfam" id="PF13170">
    <property type="entry name" value="DUF4003"/>
    <property type="match status" value="1"/>
</dbReference>
<evidence type="ECO:0000313" key="1">
    <source>
        <dbReference type="EMBL" id="MBL4932965.1"/>
    </source>
</evidence>
<reference evidence="1" key="1">
    <citation type="submission" date="2021-01" db="EMBL/GenBank/DDBJ databases">
        <title>Genome public.</title>
        <authorList>
            <person name="Liu C."/>
            <person name="Sun Q."/>
        </authorList>
    </citation>
    <scope>NUCLEOTIDE SEQUENCE</scope>
    <source>
        <strain evidence="1">YIM B02565</strain>
    </source>
</reference>
<name>A0A937FH88_9CLOT</name>
<proteinExistence type="predicted"/>
<gene>
    <name evidence="1" type="ORF">JK634_14215</name>
</gene>
<dbReference type="Proteomes" id="UP000623681">
    <property type="component" value="Unassembled WGS sequence"/>
</dbReference>
<comment type="caution">
    <text evidence="1">The sequence shown here is derived from an EMBL/GenBank/DDBJ whole genome shotgun (WGS) entry which is preliminary data.</text>
</comment>
<dbReference type="AlphaFoldDB" id="A0A937FH88"/>
<sequence length="300" mass="35778">MDKVRRLSNIIIDKYNRVKLDLRFDGEYLNYFAALLEVVNKKDVNTINVKNIRKYFSKNTPWHSSFRGTGLYIVSLLISLKHEDYKLKVDELIKIEEELISMGYKEGGYLALACYILSEYGKEDFVNKFHNVFIKIQRKNSKITWEEDYPIVALMVAKEITLEYIEKNYNECFNLYENLEAKSSNITQDIVNMSLIYNEKFDINESIIDNKFEHQYAILYPLFFKDYDKYTNKFERCQDFLEEHTELQLFMDKSFRKFLSFALVIINEEKLIKDEICELIAICIFNFTKTQEMSILSELT</sequence>
<evidence type="ECO:0000313" key="2">
    <source>
        <dbReference type="Proteomes" id="UP000623681"/>
    </source>
</evidence>
<organism evidence="1 2">
    <name type="scientific">Clostridium paridis</name>
    <dbReference type="NCBI Taxonomy" id="2803863"/>
    <lineage>
        <taxon>Bacteria</taxon>
        <taxon>Bacillati</taxon>
        <taxon>Bacillota</taxon>
        <taxon>Clostridia</taxon>
        <taxon>Eubacteriales</taxon>
        <taxon>Clostridiaceae</taxon>
        <taxon>Clostridium</taxon>
    </lineage>
</organism>
<accession>A0A937FH88</accession>
<protein>
    <submittedName>
        <fullName evidence="1">DUF4003 family protein</fullName>
    </submittedName>
</protein>
<dbReference type="EMBL" id="JAESWA010000023">
    <property type="protein sequence ID" value="MBL4932965.1"/>
    <property type="molecule type" value="Genomic_DNA"/>
</dbReference>
<dbReference type="RefSeq" id="WP_202768343.1">
    <property type="nucleotide sequence ID" value="NZ_JAESWA010000023.1"/>
</dbReference>